<organism evidence="1 2">
    <name type="scientific">Brassica carinata</name>
    <name type="common">Ethiopian mustard</name>
    <name type="synonym">Abyssinian cabbage</name>
    <dbReference type="NCBI Taxonomy" id="52824"/>
    <lineage>
        <taxon>Eukaryota</taxon>
        <taxon>Viridiplantae</taxon>
        <taxon>Streptophyta</taxon>
        <taxon>Embryophyta</taxon>
        <taxon>Tracheophyta</taxon>
        <taxon>Spermatophyta</taxon>
        <taxon>Magnoliopsida</taxon>
        <taxon>eudicotyledons</taxon>
        <taxon>Gunneridae</taxon>
        <taxon>Pentapetalae</taxon>
        <taxon>rosids</taxon>
        <taxon>malvids</taxon>
        <taxon>Brassicales</taxon>
        <taxon>Brassicaceae</taxon>
        <taxon>Brassiceae</taxon>
        <taxon>Brassica</taxon>
    </lineage>
</organism>
<gene>
    <name evidence="1" type="ORF">Bca52824_079136</name>
</gene>
<comment type="caution">
    <text evidence="1">The sequence shown here is derived from an EMBL/GenBank/DDBJ whole genome shotgun (WGS) entry which is preliminary data.</text>
</comment>
<sequence length="100" mass="11330">MIDGFKDRLSAMIDRGTQHLDVESSTYYYEDGLGAILPCVDFMPMNLYTSKTLVYLKLSFSDLGILVLCSCLVLDSCISKKLNGLCIWRNLCRDVLYSRS</sequence>
<dbReference type="Proteomes" id="UP000886595">
    <property type="component" value="Unassembled WGS sequence"/>
</dbReference>
<keyword evidence="2" id="KW-1185">Reference proteome</keyword>
<protein>
    <submittedName>
        <fullName evidence="1">Uncharacterized protein</fullName>
    </submittedName>
</protein>
<evidence type="ECO:0000313" key="2">
    <source>
        <dbReference type="Proteomes" id="UP000886595"/>
    </source>
</evidence>
<accession>A0A8X7PZN2</accession>
<proteinExistence type="predicted"/>
<dbReference type="EMBL" id="JAAMPC010000015">
    <property type="protein sequence ID" value="KAG2259842.1"/>
    <property type="molecule type" value="Genomic_DNA"/>
</dbReference>
<name>A0A8X7PZN2_BRACI</name>
<reference evidence="1 2" key="1">
    <citation type="submission" date="2020-02" db="EMBL/GenBank/DDBJ databases">
        <authorList>
            <person name="Ma Q."/>
            <person name="Huang Y."/>
            <person name="Song X."/>
            <person name="Pei D."/>
        </authorList>
    </citation>
    <scope>NUCLEOTIDE SEQUENCE [LARGE SCALE GENOMIC DNA]</scope>
    <source>
        <strain evidence="1">Sxm20200214</strain>
        <tissue evidence="1">Leaf</tissue>
    </source>
</reference>
<evidence type="ECO:0000313" key="1">
    <source>
        <dbReference type="EMBL" id="KAG2259842.1"/>
    </source>
</evidence>
<dbReference type="AlphaFoldDB" id="A0A8X7PZN2"/>